<sequence>MKKILKIVSPLIIILITIIGCDNDDVDTDVPSQRLIFTSEQNQDNQIRLGTSLTFADVSTGVISRKWTFPDDVTTIKESNEDIVKTIFSKVGEHNVVLNQTFEESAFVNGEQRGKELDTTIVVRVLEPIKINLKANYINPDGSLGAALTIADNTQNEVIASRSIRYSFETIGEPEDINWTLDGGDPESSTGASEIDVTYKRVGTYDLKVEASTRRPFGEDQINFSNLIKVVPSTDPVSLDEIKGKRDGRLALEFSREMDETTINKANFSLTIQNGTTTIPAVIRSVTINPTQRNILDITLDGDSVYIDDVVTVSYVAGSLFTADGVQANSFTDIPMSSFEQGTNILETTTVDFSFENSTDDSNWPYQFWGGIWELYDFSIAFDKARTGNRSGIVDMQANGGMIIAHDSGSFPLETGTTYEIGIWTFVENLGNTPDGLANPDLRLYWIPATNFSVGPSPEFTSDFPLNQWVYKSIIVTATETEDKQFLIRGYNEFNDAPIRIFMDDLFVSEVTIRP</sequence>
<evidence type="ECO:0000256" key="1">
    <source>
        <dbReference type="ARBA" id="ARBA00022729"/>
    </source>
</evidence>
<evidence type="ECO:0008006" key="4">
    <source>
        <dbReference type="Google" id="ProtNLM"/>
    </source>
</evidence>
<dbReference type="AlphaFoldDB" id="A0A163ADP9"/>
<dbReference type="STRING" id="1642818.AWE51_05820"/>
<dbReference type="PROSITE" id="PS51257">
    <property type="entry name" value="PROKAR_LIPOPROTEIN"/>
    <property type="match status" value="1"/>
</dbReference>
<dbReference type="RefSeq" id="WP_066314027.1">
    <property type="nucleotide sequence ID" value="NZ_LQRT01000013.1"/>
</dbReference>
<dbReference type="Proteomes" id="UP000076715">
    <property type="component" value="Unassembled WGS sequence"/>
</dbReference>
<accession>A0A163ADP9</accession>
<dbReference type="OrthoDB" id="832237at2"/>
<keyword evidence="1" id="KW-0732">Signal</keyword>
<protein>
    <recommendedName>
        <fullName evidence="4">PKD domain-containing protein</fullName>
    </recommendedName>
</protein>
<dbReference type="Gene3D" id="2.60.120.260">
    <property type="entry name" value="Galactose-binding domain-like"/>
    <property type="match status" value="1"/>
</dbReference>
<evidence type="ECO:0000313" key="3">
    <source>
        <dbReference type="Proteomes" id="UP000076715"/>
    </source>
</evidence>
<organism evidence="2 3">
    <name type="scientific">Aquimarina aggregata</name>
    <dbReference type="NCBI Taxonomy" id="1642818"/>
    <lineage>
        <taxon>Bacteria</taxon>
        <taxon>Pseudomonadati</taxon>
        <taxon>Bacteroidota</taxon>
        <taxon>Flavobacteriia</taxon>
        <taxon>Flavobacteriales</taxon>
        <taxon>Flavobacteriaceae</taxon>
        <taxon>Aquimarina</taxon>
    </lineage>
</organism>
<gene>
    <name evidence="2" type="ORF">AWE51_05820</name>
</gene>
<proteinExistence type="predicted"/>
<name>A0A163ADP9_9FLAO</name>
<dbReference type="InterPro" id="IPR014755">
    <property type="entry name" value="Cu-Rt/internalin_Ig-like"/>
</dbReference>
<dbReference type="Gene3D" id="2.60.40.1220">
    <property type="match status" value="1"/>
</dbReference>
<dbReference type="EMBL" id="LQRT01000013">
    <property type="protein sequence ID" value="KZS40467.1"/>
    <property type="molecule type" value="Genomic_DNA"/>
</dbReference>
<keyword evidence="3" id="KW-1185">Reference proteome</keyword>
<reference evidence="2 3" key="1">
    <citation type="submission" date="2016-01" db="EMBL/GenBank/DDBJ databases">
        <title>The draft genome sequence of Aquimarina sp. RZW4-3-2.</title>
        <authorList>
            <person name="Wang Y."/>
        </authorList>
    </citation>
    <scope>NUCLEOTIDE SEQUENCE [LARGE SCALE GENOMIC DNA]</scope>
    <source>
        <strain evidence="2 3">RZW4-3-2</strain>
    </source>
</reference>
<evidence type="ECO:0000313" key="2">
    <source>
        <dbReference type="EMBL" id="KZS40467.1"/>
    </source>
</evidence>
<comment type="caution">
    <text evidence="2">The sequence shown here is derived from an EMBL/GenBank/DDBJ whole genome shotgun (WGS) entry which is preliminary data.</text>
</comment>